<gene>
    <name evidence="1" type="ORF">SAMN05445060_2141</name>
</gene>
<evidence type="ECO:0000313" key="2">
    <source>
        <dbReference type="Proteomes" id="UP000186218"/>
    </source>
</evidence>
<evidence type="ECO:0000313" key="1">
    <source>
        <dbReference type="EMBL" id="SIS00724.1"/>
    </source>
</evidence>
<dbReference type="Proteomes" id="UP000186218">
    <property type="component" value="Unassembled WGS sequence"/>
</dbReference>
<organism evidence="1 2">
    <name type="scientific">Williamsia sterculiae</name>
    <dbReference type="NCBI Taxonomy" id="1344003"/>
    <lineage>
        <taxon>Bacteria</taxon>
        <taxon>Bacillati</taxon>
        <taxon>Actinomycetota</taxon>
        <taxon>Actinomycetes</taxon>
        <taxon>Mycobacteriales</taxon>
        <taxon>Nocardiaceae</taxon>
        <taxon>Williamsia</taxon>
    </lineage>
</organism>
<sequence length="32" mass="3460">MPYSPIDAAIEQLVAGNPWVIEIANFFVSGLP</sequence>
<keyword evidence="2" id="KW-1185">Reference proteome</keyword>
<proteinExistence type="predicted"/>
<protein>
    <submittedName>
        <fullName evidence="1">Uncharacterized protein</fullName>
    </submittedName>
</protein>
<dbReference type="EMBL" id="FTNT01000005">
    <property type="protein sequence ID" value="SIS00724.1"/>
    <property type="molecule type" value="Genomic_DNA"/>
</dbReference>
<name>A0A1N7FKB5_9NOCA</name>
<reference evidence="1 2" key="1">
    <citation type="submission" date="2017-01" db="EMBL/GenBank/DDBJ databases">
        <authorList>
            <person name="Mah S.A."/>
            <person name="Swanson W.J."/>
            <person name="Moy G.W."/>
            <person name="Vacquier V.D."/>
        </authorList>
    </citation>
    <scope>NUCLEOTIDE SEQUENCE [LARGE SCALE GENOMIC DNA]</scope>
    <source>
        <strain evidence="1 2">CPCC 203464</strain>
    </source>
</reference>
<accession>A0A1N7FKB5</accession>
<dbReference type="AlphaFoldDB" id="A0A1N7FKB5"/>
<dbReference type="STRING" id="1344003.SAMN05445060_2141"/>